<accession>A0A1V5ZNX5</accession>
<dbReference type="InterPro" id="IPR020046">
    <property type="entry name" value="5-3_exonucl_a-hlix_arch_N"/>
</dbReference>
<dbReference type="PANTHER" id="PTHR42646">
    <property type="entry name" value="FLAP ENDONUCLEASE XNI"/>
    <property type="match status" value="1"/>
</dbReference>
<protein>
    <submittedName>
        <fullName evidence="2">DNA polymerase I, thermostable</fullName>
        <ecNumber evidence="2">2.7.7.7</ecNumber>
    </submittedName>
</protein>
<dbReference type="GO" id="GO:0017108">
    <property type="term" value="F:5'-flap endonuclease activity"/>
    <property type="evidence" value="ECO:0007669"/>
    <property type="project" value="InterPro"/>
</dbReference>
<sequence length="82" mass="9701">MPDRDGHNINVVYGFFRMILKLFHDKPDYFVIARDDPTKTHRHEIYPEYKANRVKAPDDFKAQIPIVQELVNKLNIPNLIIP</sequence>
<dbReference type="InterPro" id="IPR029060">
    <property type="entry name" value="PIN-like_dom_sf"/>
</dbReference>
<evidence type="ECO:0000259" key="1">
    <source>
        <dbReference type="Pfam" id="PF02739"/>
    </source>
</evidence>
<organism evidence="2">
    <name type="scientific">candidate division CPR1 bacterium ADurb.Bin160</name>
    <dbReference type="NCBI Taxonomy" id="1852826"/>
    <lineage>
        <taxon>Bacteria</taxon>
        <taxon>candidate division CPR1</taxon>
    </lineage>
</organism>
<reference evidence="2" key="1">
    <citation type="submission" date="2017-02" db="EMBL/GenBank/DDBJ databases">
        <title>Delving into the versatile metabolic prowess of the omnipresent phylum Bacteroidetes.</title>
        <authorList>
            <person name="Nobu M.K."/>
            <person name="Mei R."/>
            <person name="Narihiro T."/>
            <person name="Kuroda K."/>
            <person name="Liu W.-T."/>
        </authorList>
    </citation>
    <scope>NUCLEOTIDE SEQUENCE</scope>
    <source>
        <strain evidence="2">ADurb.Bin160</strain>
    </source>
</reference>
<feature type="domain" description="5'-3' exonuclease alpha-helical arch N-terminal" evidence="1">
    <location>
        <begin position="3"/>
        <end position="80"/>
    </location>
</feature>
<dbReference type="EMBL" id="MWDB01000008">
    <property type="protein sequence ID" value="OQB41935.1"/>
    <property type="molecule type" value="Genomic_DNA"/>
</dbReference>
<evidence type="ECO:0000313" key="2">
    <source>
        <dbReference type="EMBL" id="OQB41935.1"/>
    </source>
</evidence>
<dbReference type="Gene3D" id="3.40.50.1010">
    <property type="entry name" value="5'-nuclease"/>
    <property type="match status" value="1"/>
</dbReference>
<keyword evidence="2" id="KW-0808">Transferase</keyword>
<dbReference type="GO" id="GO:0003887">
    <property type="term" value="F:DNA-directed DNA polymerase activity"/>
    <property type="evidence" value="ECO:0007669"/>
    <property type="project" value="UniProtKB-EC"/>
</dbReference>
<comment type="caution">
    <text evidence="2">The sequence shown here is derived from an EMBL/GenBank/DDBJ whole genome shotgun (WGS) entry which is preliminary data.</text>
</comment>
<dbReference type="GO" id="GO:0033567">
    <property type="term" value="P:DNA replication, Okazaki fragment processing"/>
    <property type="evidence" value="ECO:0007669"/>
    <property type="project" value="InterPro"/>
</dbReference>
<proteinExistence type="predicted"/>
<dbReference type="GO" id="GO:0003677">
    <property type="term" value="F:DNA binding"/>
    <property type="evidence" value="ECO:0007669"/>
    <property type="project" value="InterPro"/>
</dbReference>
<keyword evidence="2" id="KW-0548">Nucleotidyltransferase</keyword>
<dbReference type="AlphaFoldDB" id="A0A1V5ZNX5"/>
<dbReference type="Pfam" id="PF02739">
    <property type="entry name" value="5_3_exonuc_N"/>
    <property type="match status" value="1"/>
</dbReference>
<name>A0A1V5ZNX5_9BACT</name>
<dbReference type="SUPFAM" id="SSF88723">
    <property type="entry name" value="PIN domain-like"/>
    <property type="match status" value="1"/>
</dbReference>
<gene>
    <name evidence="2" type="primary">polA</name>
    <name evidence="2" type="ORF">BWY04_00548</name>
</gene>
<dbReference type="CDD" id="cd09859">
    <property type="entry name" value="PIN_53EXO"/>
    <property type="match status" value="1"/>
</dbReference>
<dbReference type="PANTHER" id="PTHR42646:SF2">
    <property type="entry name" value="5'-3' EXONUCLEASE FAMILY PROTEIN"/>
    <property type="match status" value="1"/>
</dbReference>
<dbReference type="InterPro" id="IPR038969">
    <property type="entry name" value="FEN"/>
</dbReference>
<dbReference type="Proteomes" id="UP000485621">
    <property type="component" value="Unassembled WGS sequence"/>
</dbReference>
<dbReference type="EC" id="2.7.7.7" evidence="2"/>